<organism evidence="10 11">
    <name type="scientific">Pararge aegeria aegeria</name>
    <dbReference type="NCBI Taxonomy" id="348720"/>
    <lineage>
        <taxon>Eukaryota</taxon>
        <taxon>Metazoa</taxon>
        <taxon>Ecdysozoa</taxon>
        <taxon>Arthropoda</taxon>
        <taxon>Hexapoda</taxon>
        <taxon>Insecta</taxon>
        <taxon>Pterygota</taxon>
        <taxon>Neoptera</taxon>
        <taxon>Endopterygota</taxon>
        <taxon>Lepidoptera</taxon>
        <taxon>Glossata</taxon>
        <taxon>Ditrysia</taxon>
        <taxon>Papilionoidea</taxon>
        <taxon>Nymphalidae</taxon>
        <taxon>Satyrinae</taxon>
        <taxon>Satyrini</taxon>
        <taxon>Parargina</taxon>
        <taxon>Pararge</taxon>
    </lineage>
</organism>
<evidence type="ECO:0000256" key="3">
    <source>
        <dbReference type="ARBA" id="ARBA00022692"/>
    </source>
</evidence>
<keyword evidence="7" id="KW-0325">Glycoprotein</keyword>
<dbReference type="AlphaFoldDB" id="A0A8S4QTA3"/>
<comment type="caution">
    <text evidence="10">The sequence shown here is derived from an EMBL/GenBank/DDBJ whole genome shotgun (WGS) entry which is preliminary data.</text>
</comment>
<accession>A0A8S4QTA3</accession>
<feature type="region of interest" description="Disordered" evidence="8">
    <location>
        <begin position="48"/>
        <end position="76"/>
    </location>
</feature>
<name>A0A8S4QTA3_9NEOP</name>
<dbReference type="GO" id="GO:0016020">
    <property type="term" value="C:membrane"/>
    <property type="evidence" value="ECO:0007669"/>
    <property type="project" value="UniProtKB-SubCell"/>
</dbReference>
<feature type="non-terminal residue" evidence="10">
    <location>
        <position position="136"/>
    </location>
</feature>
<protein>
    <submittedName>
        <fullName evidence="10">Jg2290 protein</fullName>
    </submittedName>
</protein>
<gene>
    <name evidence="10" type="primary">jg2290</name>
    <name evidence="10" type="ORF">PAEG_LOCUS5316</name>
</gene>
<keyword evidence="3 9" id="KW-0812">Transmembrane</keyword>
<keyword evidence="6 9" id="KW-0472">Membrane</keyword>
<comment type="subcellular location">
    <subcellularLocation>
        <location evidence="1">Membrane</location>
        <topology evidence="1">Multi-pass membrane protein</topology>
    </subcellularLocation>
</comment>
<dbReference type="Proteomes" id="UP000838756">
    <property type="component" value="Unassembled WGS sequence"/>
</dbReference>
<evidence type="ECO:0000256" key="6">
    <source>
        <dbReference type="ARBA" id="ARBA00023136"/>
    </source>
</evidence>
<feature type="transmembrane region" description="Helical" evidence="9">
    <location>
        <begin position="12"/>
        <end position="38"/>
    </location>
</feature>
<dbReference type="EMBL" id="CAKXAJ010018053">
    <property type="protein sequence ID" value="CAH2217425.1"/>
    <property type="molecule type" value="Genomic_DNA"/>
</dbReference>
<evidence type="ECO:0000313" key="10">
    <source>
        <dbReference type="EMBL" id="CAH2217425.1"/>
    </source>
</evidence>
<keyword evidence="5 9" id="KW-1133">Transmembrane helix</keyword>
<comment type="similarity">
    <text evidence="2">Belongs to the SID1 family.</text>
</comment>
<evidence type="ECO:0000256" key="1">
    <source>
        <dbReference type="ARBA" id="ARBA00004141"/>
    </source>
</evidence>
<feature type="non-terminal residue" evidence="10">
    <location>
        <position position="1"/>
    </location>
</feature>
<proteinExistence type="inferred from homology"/>
<feature type="transmembrane region" description="Helical" evidence="9">
    <location>
        <begin position="112"/>
        <end position="132"/>
    </location>
</feature>
<dbReference type="InterPro" id="IPR025958">
    <property type="entry name" value="SID1_TM_fam"/>
</dbReference>
<evidence type="ECO:0000256" key="5">
    <source>
        <dbReference type="ARBA" id="ARBA00022989"/>
    </source>
</evidence>
<evidence type="ECO:0000256" key="7">
    <source>
        <dbReference type="ARBA" id="ARBA00023180"/>
    </source>
</evidence>
<keyword evidence="4" id="KW-0732">Signal</keyword>
<keyword evidence="11" id="KW-1185">Reference proteome</keyword>
<evidence type="ECO:0000256" key="2">
    <source>
        <dbReference type="ARBA" id="ARBA00006618"/>
    </source>
</evidence>
<sequence>FRAVEAVSYADYITAALVVLALMLLIAVLGPIGTAIYCRSQAIVLNQESPGPSTSRAEPGTSEIVPIMENDRRESDLDSEGEFVTSSLPMPLNVAGLSRACPVAQRRRSNRYFWSALTVAVVYALPVVQLLFTYQR</sequence>
<reference evidence="10" key="1">
    <citation type="submission" date="2022-03" db="EMBL/GenBank/DDBJ databases">
        <authorList>
            <person name="Lindestad O."/>
        </authorList>
    </citation>
    <scope>NUCLEOTIDE SEQUENCE</scope>
</reference>
<dbReference type="Pfam" id="PF13965">
    <property type="entry name" value="SID-1_RNA_chan"/>
    <property type="match status" value="1"/>
</dbReference>
<evidence type="ECO:0000313" key="11">
    <source>
        <dbReference type="Proteomes" id="UP000838756"/>
    </source>
</evidence>
<evidence type="ECO:0000256" key="9">
    <source>
        <dbReference type="SAM" id="Phobius"/>
    </source>
</evidence>
<evidence type="ECO:0000256" key="4">
    <source>
        <dbReference type="ARBA" id="ARBA00022729"/>
    </source>
</evidence>
<evidence type="ECO:0000256" key="8">
    <source>
        <dbReference type="SAM" id="MobiDB-lite"/>
    </source>
</evidence>